<keyword evidence="1" id="KW-0472">Membrane</keyword>
<accession>A0A9X5GTX7</accession>
<reference evidence="2" key="1">
    <citation type="submission" date="2018-09" db="EMBL/GenBank/DDBJ databases">
        <title>Murine metabolic-syndrome-specific gut microbial biobank.</title>
        <authorList>
            <person name="Liu C."/>
        </authorList>
    </citation>
    <scope>NUCLEOTIDE SEQUENCE</scope>
    <source>
        <strain evidence="2">D42-62</strain>
    </source>
</reference>
<evidence type="ECO:0000256" key="1">
    <source>
        <dbReference type="SAM" id="Phobius"/>
    </source>
</evidence>
<name>A0A9X5GTX7_9FIRM</name>
<dbReference type="Proteomes" id="UP001154420">
    <property type="component" value="Unassembled WGS sequence"/>
</dbReference>
<organism evidence="2 3">
    <name type="scientific">Parablautia muri</name>
    <dbReference type="NCBI Taxonomy" id="2320879"/>
    <lineage>
        <taxon>Bacteria</taxon>
        <taxon>Bacillati</taxon>
        <taxon>Bacillota</taxon>
        <taxon>Clostridia</taxon>
        <taxon>Lachnospirales</taxon>
        <taxon>Lachnospiraceae</taxon>
        <taxon>Parablautia</taxon>
    </lineage>
</organism>
<feature type="transmembrane region" description="Helical" evidence="1">
    <location>
        <begin position="21"/>
        <end position="46"/>
    </location>
</feature>
<proteinExistence type="predicted"/>
<dbReference type="OrthoDB" id="9826931at2"/>
<protein>
    <submittedName>
        <fullName evidence="2">Uncharacterized protein</fullName>
    </submittedName>
</protein>
<dbReference type="RefSeq" id="WP_160561645.1">
    <property type="nucleotide sequence ID" value="NZ_QZDT01000045.1"/>
</dbReference>
<keyword evidence="3" id="KW-1185">Reference proteome</keyword>
<keyword evidence="1" id="KW-0812">Transmembrane</keyword>
<sequence>MFRDVKGETGKKTGKRFMISISCLILLSLDLFFLTYAAGLGIGGAGGENERLPFRKSRFLMGNVEDDEDNREMLRKVGGYDNPIDDFYLSALCYGSGTNEYDMLSAYEAAWREQLLNYVKSCGMGYENTAHKKAAEEYMKAVLEAIGAQKNLMEHMGVEKERTIWYSVQIYRHAFVKDIKGKFVDYDGTVIDLNGEGGSLREIPGRVYEVYGEFSNEIDQKFIKALYEENGTTEAGGARELTIKDDIATVKKSLRQEQESFDINWCNELSQLTMEFYGELNEEGKQLVGIWQESRENWKRASSEYLRCMMEEADIEEGDIYSEEEDIFAEMLERDGWINRLYFLQLQSMKKNTYATAQRTCCAERTRAMQHVCMCA</sequence>
<keyword evidence="1" id="KW-1133">Transmembrane helix</keyword>
<evidence type="ECO:0000313" key="3">
    <source>
        <dbReference type="Proteomes" id="UP001154420"/>
    </source>
</evidence>
<gene>
    <name evidence="2" type="ORF">D5281_19125</name>
</gene>
<dbReference type="AlphaFoldDB" id="A0A9X5GTX7"/>
<comment type="caution">
    <text evidence="2">The sequence shown here is derived from an EMBL/GenBank/DDBJ whole genome shotgun (WGS) entry which is preliminary data.</text>
</comment>
<evidence type="ECO:0000313" key="2">
    <source>
        <dbReference type="EMBL" id="NBJ94629.1"/>
    </source>
</evidence>
<dbReference type="EMBL" id="QZDT01000045">
    <property type="protein sequence ID" value="NBJ94629.1"/>
    <property type="molecule type" value="Genomic_DNA"/>
</dbReference>